<reference evidence="2 3" key="1">
    <citation type="submission" date="2019-01" db="EMBL/GenBank/DDBJ databases">
        <authorList>
            <consortium name="Pathogen Informatics"/>
        </authorList>
    </citation>
    <scope>NUCLEOTIDE SEQUENCE [LARGE SCALE GENOMIC DNA]</scope>
    <source>
        <strain evidence="2 3">NCTC10181</strain>
    </source>
</reference>
<dbReference type="RefSeq" id="WP_129725253.1">
    <property type="nucleotide sequence ID" value="NZ_CP101807.1"/>
</dbReference>
<organism evidence="2 3">
    <name type="scientific">Mycoplasmopsis citelli</name>
    <dbReference type="NCBI Taxonomy" id="171281"/>
    <lineage>
        <taxon>Bacteria</taxon>
        <taxon>Bacillati</taxon>
        <taxon>Mycoplasmatota</taxon>
        <taxon>Mycoplasmoidales</taxon>
        <taxon>Metamycoplasmataceae</taxon>
        <taxon>Mycoplasmopsis</taxon>
    </lineage>
</organism>
<protein>
    <submittedName>
        <fullName evidence="2">Uncharacterized protein</fullName>
    </submittedName>
</protein>
<keyword evidence="3" id="KW-1185">Reference proteome</keyword>
<dbReference type="Proteomes" id="UP000290985">
    <property type="component" value="Chromosome"/>
</dbReference>
<keyword evidence="1" id="KW-1133">Transmembrane helix</keyword>
<keyword evidence="1" id="KW-0812">Transmembrane</keyword>
<evidence type="ECO:0000256" key="1">
    <source>
        <dbReference type="SAM" id="Phobius"/>
    </source>
</evidence>
<name>A0A449B1H4_9BACT</name>
<feature type="transmembrane region" description="Helical" evidence="1">
    <location>
        <begin position="87"/>
        <end position="115"/>
    </location>
</feature>
<accession>A0A449B1H4</accession>
<keyword evidence="1" id="KW-0472">Membrane</keyword>
<evidence type="ECO:0000313" key="2">
    <source>
        <dbReference type="EMBL" id="VEU74421.1"/>
    </source>
</evidence>
<proteinExistence type="predicted"/>
<dbReference type="AlphaFoldDB" id="A0A449B1H4"/>
<evidence type="ECO:0000313" key="3">
    <source>
        <dbReference type="Proteomes" id="UP000290985"/>
    </source>
</evidence>
<dbReference type="EMBL" id="LR215036">
    <property type="protein sequence ID" value="VEU74421.1"/>
    <property type="molecule type" value="Genomic_DNA"/>
</dbReference>
<gene>
    <name evidence="2" type="ORF">NCTC10181_00260</name>
</gene>
<sequence length="118" mass="13483">MKSFKKVSKKTKELINNLRSLDQSADDNEFIDKRVNLGIEDEDTLTKELKYFEDNTVENNLDIAKEITKSVGEFNEKDLKFHSKQRLGYGLGILSILIILGVLVTLITLFSLGLLNYK</sequence>
<dbReference type="KEGG" id="mcit:NCTC10181_00260"/>